<dbReference type="GeneID" id="10668308"/>
<feature type="transmembrane region" description="Helical" evidence="1">
    <location>
        <begin position="31"/>
        <end position="48"/>
    </location>
</feature>
<keyword evidence="3" id="KW-1185">Reference proteome</keyword>
<sequence length="172" mass="18216">MAEGRNVFIGILAIILGLIVILFPIVSVATFSILVGVGIIFLGIWLLLQGFNIWGKNMVAGIADVILAIFAIGYGLIFVGNIKGLEFLTFLALYVVGVFIIITGLTALFSDKGVKGRSIGAVGVVLGILFMIIGTYLRNIFVLAGIIGAFLIIAGIMEIFELGGEIVPETLK</sequence>
<keyword evidence="1" id="KW-1133">Transmembrane helix</keyword>
<keyword evidence="1" id="KW-0472">Membrane</keyword>
<dbReference type="EMBL" id="CP002772">
    <property type="protein sequence ID" value="AEG17835.1"/>
    <property type="molecule type" value="Genomic_DNA"/>
</dbReference>
<feature type="transmembrane region" description="Helical" evidence="1">
    <location>
        <begin position="88"/>
        <end position="109"/>
    </location>
</feature>
<reference evidence="2 3" key="1">
    <citation type="journal article" date="2014" name="Int. J. Syst. Evol. Microbiol.">
        <title>Methanobacterium paludis sp. nov. and a novel strain of Methanobacterium lacus isolated from northern peatlands.</title>
        <authorList>
            <person name="Cadillo-Quiroz H."/>
            <person name="Brauer S.L."/>
            <person name="Goodson N."/>
            <person name="Yavitt J.B."/>
            <person name="Zinder S.H."/>
        </authorList>
    </citation>
    <scope>NUCLEOTIDE SEQUENCE [LARGE SCALE GENOMIC DNA]</scope>
    <source>
        <strain evidence="3">DSM 25820 / JCM 18151 / SWAN1</strain>
    </source>
</reference>
<feature type="transmembrane region" description="Helical" evidence="1">
    <location>
        <begin position="116"/>
        <end position="134"/>
    </location>
</feature>
<dbReference type="AlphaFoldDB" id="F6D896"/>
<feature type="transmembrane region" description="Helical" evidence="1">
    <location>
        <begin position="7"/>
        <end position="25"/>
    </location>
</feature>
<dbReference type="OrthoDB" id="71492at2157"/>
<dbReference type="eggNOG" id="arCOG06478">
    <property type="taxonomic scope" value="Archaea"/>
</dbReference>
<keyword evidence="1" id="KW-0812">Transmembrane</keyword>
<dbReference type="Pfam" id="PF03729">
    <property type="entry name" value="DUF308"/>
    <property type="match status" value="1"/>
</dbReference>
<organism evidence="2 3">
    <name type="scientific">Methanobacterium paludis (strain DSM 25820 / JCM 18151 / SWAN1)</name>
    <dbReference type="NCBI Taxonomy" id="868131"/>
    <lineage>
        <taxon>Archaea</taxon>
        <taxon>Methanobacteriati</taxon>
        <taxon>Methanobacteriota</taxon>
        <taxon>Methanomada group</taxon>
        <taxon>Methanobacteria</taxon>
        <taxon>Methanobacteriales</taxon>
        <taxon>Methanobacteriaceae</taxon>
        <taxon>Methanobacterium</taxon>
    </lineage>
</organism>
<dbReference type="InterPro" id="IPR005325">
    <property type="entry name" value="DUF308_memb"/>
</dbReference>
<dbReference type="HOGENOM" id="CLU_133049_1_0_2"/>
<evidence type="ECO:0000313" key="2">
    <source>
        <dbReference type="EMBL" id="AEG17835.1"/>
    </source>
</evidence>
<dbReference type="KEGG" id="mew:MSWAN_0807"/>
<feature type="transmembrane region" description="Helical" evidence="1">
    <location>
        <begin position="140"/>
        <end position="160"/>
    </location>
</feature>
<feature type="transmembrane region" description="Helical" evidence="1">
    <location>
        <begin position="60"/>
        <end position="82"/>
    </location>
</feature>
<evidence type="ECO:0000256" key="1">
    <source>
        <dbReference type="SAM" id="Phobius"/>
    </source>
</evidence>
<protein>
    <recommendedName>
        <fullName evidence="4">DUF308 domain-containing protein</fullName>
    </recommendedName>
</protein>
<evidence type="ECO:0008006" key="4">
    <source>
        <dbReference type="Google" id="ProtNLM"/>
    </source>
</evidence>
<dbReference type="Proteomes" id="UP000009231">
    <property type="component" value="Chromosome"/>
</dbReference>
<dbReference type="RefSeq" id="WP_013825337.1">
    <property type="nucleotide sequence ID" value="NC_015574.1"/>
</dbReference>
<accession>F6D896</accession>
<dbReference type="STRING" id="868131.MSWAN_0807"/>
<gene>
    <name evidence="2" type="ordered locus">MSWAN_0807</name>
</gene>
<proteinExistence type="predicted"/>
<name>F6D896_METPW</name>
<evidence type="ECO:0000313" key="3">
    <source>
        <dbReference type="Proteomes" id="UP000009231"/>
    </source>
</evidence>